<keyword evidence="2" id="KW-0472">Membrane</keyword>
<organism evidence="3 4">
    <name type="scientific">Massilia mucilaginosa</name>
    <dbReference type="NCBI Taxonomy" id="2609282"/>
    <lineage>
        <taxon>Bacteria</taxon>
        <taxon>Pseudomonadati</taxon>
        <taxon>Pseudomonadota</taxon>
        <taxon>Betaproteobacteria</taxon>
        <taxon>Burkholderiales</taxon>
        <taxon>Oxalobacteraceae</taxon>
        <taxon>Telluria group</taxon>
        <taxon>Massilia</taxon>
    </lineage>
</organism>
<gene>
    <name evidence="3" type="ORF">F2P45_29560</name>
</gene>
<protein>
    <submittedName>
        <fullName evidence="3">DUF2244 domain-containing protein</fullName>
    </submittedName>
</protein>
<keyword evidence="2" id="KW-1133">Transmembrane helix</keyword>
<dbReference type="EMBL" id="WHJH01000062">
    <property type="protein sequence ID" value="NHZ93126.1"/>
    <property type="molecule type" value="Genomic_DNA"/>
</dbReference>
<reference evidence="3 4" key="1">
    <citation type="submission" date="2019-10" db="EMBL/GenBank/DDBJ databases">
        <title>Taxonomy of Antarctic Massilia spp.: description of Massilia rubra sp. nov., Massilia aquatica sp. nov., Massilia mucilaginosa sp. nov., Massilia frigida sp. nov. isolated from streams, lakes and regoliths.</title>
        <authorList>
            <person name="Holochova P."/>
            <person name="Sedlacek I."/>
            <person name="Kralova S."/>
            <person name="Maslanova I."/>
            <person name="Busse H.-J."/>
            <person name="Stankova E."/>
            <person name="Vrbovska V."/>
            <person name="Kovarovic V."/>
            <person name="Bartak M."/>
            <person name="Svec P."/>
            <person name="Pantucek R."/>
        </authorList>
    </citation>
    <scope>NUCLEOTIDE SEQUENCE [LARGE SCALE GENOMIC DNA]</scope>
    <source>
        <strain evidence="3 4">CCM 8733</strain>
    </source>
</reference>
<evidence type="ECO:0000256" key="1">
    <source>
        <dbReference type="SAM" id="MobiDB-lite"/>
    </source>
</evidence>
<dbReference type="InterPro" id="IPR019253">
    <property type="entry name" value="DUF2244_TM"/>
</dbReference>
<accession>A0ABX0P1F3</accession>
<evidence type="ECO:0000256" key="2">
    <source>
        <dbReference type="SAM" id="Phobius"/>
    </source>
</evidence>
<name>A0ABX0P1F3_9BURK</name>
<sequence>MAPKGWNGRCPVPPPSTPSGRRRRSNDTSTTTAHGASMKQEWLLKKNCSMSPRQVGVAYGSLCGVLIAIALAFALHGAWFVFVFALLDIGVLAAALLHYARHAGDCETVAFSEGGLIVERVEAGKVERIRLEACWTRIAMPDRKRSLIALESRGVKVEIGGFVGEEMRQQVAQELRRELRSRAFVR</sequence>
<evidence type="ECO:0000313" key="3">
    <source>
        <dbReference type="EMBL" id="NHZ93126.1"/>
    </source>
</evidence>
<keyword evidence="4" id="KW-1185">Reference proteome</keyword>
<keyword evidence="2" id="KW-0812">Transmembrane</keyword>
<feature type="region of interest" description="Disordered" evidence="1">
    <location>
        <begin position="1"/>
        <end position="36"/>
    </location>
</feature>
<feature type="transmembrane region" description="Helical" evidence="2">
    <location>
        <begin position="55"/>
        <end position="73"/>
    </location>
</feature>
<comment type="caution">
    <text evidence="3">The sequence shown here is derived from an EMBL/GenBank/DDBJ whole genome shotgun (WGS) entry which is preliminary data.</text>
</comment>
<feature type="transmembrane region" description="Helical" evidence="2">
    <location>
        <begin position="79"/>
        <end position="100"/>
    </location>
</feature>
<evidence type="ECO:0000313" key="4">
    <source>
        <dbReference type="Proteomes" id="UP000609726"/>
    </source>
</evidence>
<dbReference type="Pfam" id="PF10003">
    <property type="entry name" value="DUF2244"/>
    <property type="match status" value="1"/>
</dbReference>
<dbReference type="Proteomes" id="UP000609726">
    <property type="component" value="Unassembled WGS sequence"/>
</dbReference>
<proteinExistence type="predicted"/>